<protein>
    <submittedName>
        <fullName evidence="1">Uncharacterized protein</fullName>
    </submittedName>
</protein>
<name>A0A0F6SGI1_9BACT</name>
<evidence type="ECO:0000313" key="1">
    <source>
        <dbReference type="EMBL" id="AKF08734.1"/>
    </source>
</evidence>
<organism evidence="1 2">
    <name type="scientific">Sandaracinus amylolyticus</name>
    <dbReference type="NCBI Taxonomy" id="927083"/>
    <lineage>
        <taxon>Bacteria</taxon>
        <taxon>Pseudomonadati</taxon>
        <taxon>Myxococcota</taxon>
        <taxon>Polyangia</taxon>
        <taxon>Polyangiales</taxon>
        <taxon>Sandaracinaceae</taxon>
        <taxon>Sandaracinus</taxon>
    </lineage>
</organism>
<proteinExistence type="predicted"/>
<gene>
    <name evidence="1" type="ORF">DB32_005883</name>
</gene>
<dbReference type="EMBL" id="CP011125">
    <property type="protein sequence ID" value="AKF08734.1"/>
    <property type="molecule type" value="Genomic_DNA"/>
</dbReference>
<dbReference type="Proteomes" id="UP000034883">
    <property type="component" value="Chromosome"/>
</dbReference>
<evidence type="ECO:0000313" key="2">
    <source>
        <dbReference type="Proteomes" id="UP000034883"/>
    </source>
</evidence>
<keyword evidence="2" id="KW-1185">Reference proteome</keyword>
<dbReference type="AlphaFoldDB" id="A0A0F6SGI1"/>
<sequence length="209" mass="23008">MLALCVSCALPAGSRNDRREQPRVARETATLPDGTPLEGSVVEQGAAHAPDLRAQIPWPNVASLWGWGALRIWGRPRDDEMHVHAIVDAPARARRWGAMCDVRMEIDGERVALRASYIGRPLTRGVYDAVRLDLSIETLRAIARADRVEGEVCGDRFEIGAEQRATVARFVERFDDLAVPSEPLRGAPPSSGPDLFLPGWDDEIWPTPA</sequence>
<dbReference type="KEGG" id="samy:DB32_005883"/>
<accession>A0A0F6SGI1</accession>
<reference evidence="1 2" key="1">
    <citation type="submission" date="2015-03" db="EMBL/GenBank/DDBJ databases">
        <title>Genome assembly of Sandaracinus amylolyticus DSM 53668.</title>
        <authorList>
            <person name="Sharma G."/>
            <person name="Subramanian S."/>
        </authorList>
    </citation>
    <scope>NUCLEOTIDE SEQUENCE [LARGE SCALE GENOMIC DNA]</scope>
    <source>
        <strain evidence="1 2">DSM 53668</strain>
    </source>
</reference>